<name>G3HSM0_CRIGR</name>
<dbReference type="InParanoid" id="G3HSM0"/>
<protein>
    <submittedName>
        <fullName evidence="1">Uncharacterized protein</fullName>
    </submittedName>
</protein>
<proteinExistence type="predicted"/>
<evidence type="ECO:0000313" key="2">
    <source>
        <dbReference type="Proteomes" id="UP000001075"/>
    </source>
</evidence>
<sequence length="51" mass="5704">MAKVSQGRRRKLVESVGGTLAQDSWLGIHPLNQSLYKKILMQEKYSSVAVT</sequence>
<dbReference type="AlphaFoldDB" id="G3HSM0"/>
<evidence type="ECO:0000313" key="1">
    <source>
        <dbReference type="EMBL" id="EGW03141.1"/>
    </source>
</evidence>
<reference evidence="2" key="1">
    <citation type="journal article" date="2011" name="Nat. Biotechnol.">
        <title>The genomic sequence of the Chinese hamster ovary (CHO)-K1 cell line.</title>
        <authorList>
            <person name="Xu X."/>
            <person name="Nagarajan H."/>
            <person name="Lewis N.E."/>
            <person name="Pan S."/>
            <person name="Cai Z."/>
            <person name="Liu X."/>
            <person name="Chen W."/>
            <person name="Xie M."/>
            <person name="Wang W."/>
            <person name="Hammond S."/>
            <person name="Andersen M.R."/>
            <person name="Neff N."/>
            <person name="Passarelli B."/>
            <person name="Koh W."/>
            <person name="Fan H.C."/>
            <person name="Wang J."/>
            <person name="Gui Y."/>
            <person name="Lee K.H."/>
            <person name="Betenbaugh M.J."/>
            <person name="Quake S.R."/>
            <person name="Famili I."/>
            <person name="Palsson B.O."/>
            <person name="Wang J."/>
        </authorList>
    </citation>
    <scope>NUCLEOTIDE SEQUENCE [LARGE SCALE GENOMIC DNA]</scope>
    <source>
        <strain evidence="2">CHO K1 cell line</strain>
    </source>
</reference>
<gene>
    <name evidence="1" type="ORF">I79_013854</name>
</gene>
<dbReference type="EMBL" id="JH000665">
    <property type="protein sequence ID" value="EGW03141.1"/>
    <property type="molecule type" value="Genomic_DNA"/>
</dbReference>
<dbReference type="Proteomes" id="UP000001075">
    <property type="component" value="Unassembled WGS sequence"/>
</dbReference>
<organism evidence="1 2">
    <name type="scientific">Cricetulus griseus</name>
    <name type="common">Chinese hamster</name>
    <name type="synonym">Cricetulus barabensis griseus</name>
    <dbReference type="NCBI Taxonomy" id="10029"/>
    <lineage>
        <taxon>Eukaryota</taxon>
        <taxon>Metazoa</taxon>
        <taxon>Chordata</taxon>
        <taxon>Craniata</taxon>
        <taxon>Vertebrata</taxon>
        <taxon>Euteleostomi</taxon>
        <taxon>Mammalia</taxon>
        <taxon>Eutheria</taxon>
        <taxon>Euarchontoglires</taxon>
        <taxon>Glires</taxon>
        <taxon>Rodentia</taxon>
        <taxon>Myomorpha</taxon>
        <taxon>Muroidea</taxon>
        <taxon>Cricetidae</taxon>
        <taxon>Cricetinae</taxon>
        <taxon>Cricetulus</taxon>
    </lineage>
</organism>
<accession>G3HSM0</accession>